<dbReference type="RefSeq" id="WP_322421308.1">
    <property type="nucleotide sequence ID" value="NZ_JAXQNN010000002.1"/>
</dbReference>
<dbReference type="SUPFAM" id="SSF54106">
    <property type="entry name" value="LysM domain"/>
    <property type="match status" value="1"/>
</dbReference>
<dbReference type="EMBL" id="JAXQNN010000002">
    <property type="protein sequence ID" value="MDZ5712342.1"/>
    <property type="molecule type" value="Genomic_DNA"/>
</dbReference>
<accession>A0ABU5KM48</accession>
<evidence type="ECO:0000259" key="1">
    <source>
        <dbReference type="PROSITE" id="PS51782"/>
    </source>
</evidence>
<dbReference type="Gene3D" id="3.10.350.10">
    <property type="entry name" value="LysM domain"/>
    <property type="match status" value="1"/>
</dbReference>
<evidence type="ECO:0000313" key="2">
    <source>
        <dbReference type="EMBL" id="MDZ5712342.1"/>
    </source>
</evidence>
<proteinExistence type="predicted"/>
<gene>
    <name evidence="2" type="primary">safA</name>
    <name evidence="2" type="ORF">UFB30_08870</name>
</gene>
<reference evidence="2 3" key="1">
    <citation type="submission" date="2023-12" db="EMBL/GenBank/DDBJ databases">
        <title>Jeotgalibacillus haloalkaliphilus sp. nov., a novel salt-tolerant bacteria, isolated from the estuary of the Fenhe River into the Yellow River.</title>
        <authorList>
            <person name="Li Y."/>
        </authorList>
    </citation>
    <scope>NUCLEOTIDE SEQUENCE [LARGE SCALE GENOMIC DNA]</scope>
    <source>
        <strain evidence="2 3">HH7-29</strain>
    </source>
</reference>
<protein>
    <submittedName>
        <fullName evidence="2">SafA/ExsA family spore coat assembly protein</fullName>
    </submittedName>
</protein>
<name>A0ABU5KM48_9BACL</name>
<comment type="caution">
    <text evidence="2">The sequence shown here is derived from an EMBL/GenBank/DDBJ whole genome shotgun (WGS) entry which is preliminary data.</text>
</comment>
<dbReference type="SMART" id="SM00257">
    <property type="entry name" value="LysM"/>
    <property type="match status" value="1"/>
</dbReference>
<dbReference type="PROSITE" id="PS51782">
    <property type="entry name" value="LYSM"/>
    <property type="match status" value="1"/>
</dbReference>
<dbReference type="InterPro" id="IPR014248">
    <property type="entry name" value="Spore_coat_assembly_SafA"/>
</dbReference>
<dbReference type="InterPro" id="IPR036779">
    <property type="entry name" value="LysM_dom_sf"/>
</dbReference>
<dbReference type="PANTHER" id="PTHR33734">
    <property type="entry name" value="LYSM DOMAIN-CONTAINING GPI-ANCHORED PROTEIN 2"/>
    <property type="match status" value="1"/>
</dbReference>
<dbReference type="PANTHER" id="PTHR33734:SF34">
    <property type="entry name" value="SPOIVD-ASSOCIATED FACTOR A"/>
    <property type="match status" value="1"/>
</dbReference>
<dbReference type="Proteomes" id="UP001292084">
    <property type="component" value="Unassembled WGS sequence"/>
</dbReference>
<sequence length="217" mass="24990">MKIHVVQKGDTLWTIAKNYQVSFEELKAANAYLADPDMIMPGMKIKIPAGKAAVDKAGVKKAAMKKAEYMHPYADGKPAYQALPEEKVDMPVMPYAGFMMPVMPKMQEMPKMKEMPKMQEMPKAEEIKEWTKMPEKPSCTCKEKSAVKPVKMMPQQMPHMMPQQMPQMMPPCQMPQQMPHMMPPCQMQEHPMMMEPWCHPMPHHCCCPCHHPYRGPF</sequence>
<dbReference type="InterPro" id="IPR018392">
    <property type="entry name" value="LysM"/>
</dbReference>
<dbReference type="Pfam" id="PF01476">
    <property type="entry name" value="LysM"/>
    <property type="match status" value="1"/>
</dbReference>
<evidence type="ECO:0000313" key="3">
    <source>
        <dbReference type="Proteomes" id="UP001292084"/>
    </source>
</evidence>
<dbReference type="NCBIfam" id="TIGR02899">
    <property type="entry name" value="spore_safA"/>
    <property type="match status" value="1"/>
</dbReference>
<organism evidence="2 3">
    <name type="scientific">Jeotgalibacillus haloalkalitolerans</name>
    <dbReference type="NCBI Taxonomy" id="3104292"/>
    <lineage>
        <taxon>Bacteria</taxon>
        <taxon>Bacillati</taxon>
        <taxon>Bacillota</taxon>
        <taxon>Bacilli</taxon>
        <taxon>Bacillales</taxon>
        <taxon>Caryophanaceae</taxon>
        <taxon>Jeotgalibacillus</taxon>
    </lineage>
</organism>
<feature type="domain" description="LysM" evidence="1">
    <location>
        <begin position="2"/>
        <end position="47"/>
    </location>
</feature>
<dbReference type="CDD" id="cd00118">
    <property type="entry name" value="LysM"/>
    <property type="match status" value="1"/>
</dbReference>
<keyword evidence="3" id="KW-1185">Reference proteome</keyword>